<dbReference type="PROSITE" id="PS50089">
    <property type="entry name" value="ZF_RING_2"/>
    <property type="match status" value="2"/>
</dbReference>
<evidence type="ECO:0000259" key="13">
    <source>
        <dbReference type="PROSITE" id="PS50135"/>
    </source>
</evidence>
<dbReference type="GO" id="GO:0008270">
    <property type="term" value="F:zinc ion binding"/>
    <property type="evidence" value="ECO:0007669"/>
    <property type="project" value="UniProtKB-KW"/>
</dbReference>
<dbReference type="PANTHER" id="PTHR24202:SF4">
    <property type="entry name" value="E3 UBIQUITIN-PROTEIN LIGASE MIB2-RELATED"/>
    <property type="match status" value="1"/>
</dbReference>
<dbReference type="InParanoid" id="A0A6P8GZX4"/>
<evidence type="ECO:0000256" key="2">
    <source>
        <dbReference type="ARBA" id="ARBA00004906"/>
    </source>
</evidence>
<feature type="domain" description="MIB/HERC2" evidence="14">
    <location>
        <begin position="148"/>
        <end position="220"/>
    </location>
</feature>
<dbReference type="InterPro" id="IPR010606">
    <property type="entry name" value="Mib_Herc2"/>
</dbReference>
<evidence type="ECO:0000256" key="5">
    <source>
        <dbReference type="ARBA" id="ARBA00022737"/>
    </source>
</evidence>
<feature type="compositionally biased region" description="Basic and acidic residues" evidence="11">
    <location>
        <begin position="373"/>
        <end position="392"/>
    </location>
</feature>
<keyword evidence="5" id="KW-0677">Repeat</keyword>
<protein>
    <submittedName>
        <fullName evidence="16">E3 ubiquitin-protein ligase MIB1-like</fullName>
    </submittedName>
</protein>
<evidence type="ECO:0000256" key="11">
    <source>
        <dbReference type="SAM" id="MobiDB-lite"/>
    </source>
</evidence>
<reference evidence="16" key="1">
    <citation type="submission" date="2025-08" db="UniProtKB">
        <authorList>
            <consortium name="RefSeq"/>
        </authorList>
    </citation>
    <scope>IDENTIFICATION</scope>
    <source>
        <tissue evidence="16">Tentacle</tissue>
    </source>
</reference>
<dbReference type="Pfam" id="PF00569">
    <property type="entry name" value="ZZ"/>
    <property type="match status" value="1"/>
</dbReference>
<feature type="compositionally biased region" description="Polar residues" evidence="11">
    <location>
        <begin position="307"/>
        <end position="316"/>
    </location>
</feature>
<feature type="domain" description="MIB/HERC2" evidence="14">
    <location>
        <begin position="1"/>
        <end position="77"/>
    </location>
</feature>
<dbReference type="PANTHER" id="PTHR24202">
    <property type="entry name" value="E3 UBIQUITIN-PROTEIN LIGASE MIB2"/>
    <property type="match status" value="1"/>
</dbReference>
<dbReference type="GO" id="GO:0005737">
    <property type="term" value="C:cytoplasm"/>
    <property type="evidence" value="ECO:0007669"/>
    <property type="project" value="UniProtKB-SubCell"/>
</dbReference>
<keyword evidence="6 10" id="KW-0863">Zinc-finger</keyword>
<dbReference type="Gene3D" id="3.30.60.90">
    <property type="match status" value="1"/>
</dbReference>
<evidence type="ECO:0000256" key="10">
    <source>
        <dbReference type="PROSITE-ProRule" id="PRU00228"/>
    </source>
</evidence>
<keyword evidence="8" id="KW-0862">Zinc</keyword>
<evidence type="ECO:0000256" key="1">
    <source>
        <dbReference type="ARBA" id="ARBA00004496"/>
    </source>
</evidence>
<organism evidence="15 16">
    <name type="scientific">Actinia tenebrosa</name>
    <name type="common">Australian red waratah sea anemone</name>
    <dbReference type="NCBI Taxonomy" id="6105"/>
    <lineage>
        <taxon>Eukaryota</taxon>
        <taxon>Metazoa</taxon>
        <taxon>Cnidaria</taxon>
        <taxon>Anthozoa</taxon>
        <taxon>Hexacorallia</taxon>
        <taxon>Actiniaria</taxon>
        <taxon>Actiniidae</taxon>
        <taxon>Actinia</taxon>
    </lineage>
</organism>
<dbReference type="KEGG" id="aten:116286330"/>
<dbReference type="RefSeq" id="XP_031548666.1">
    <property type="nucleotide sequence ID" value="XM_031692806.1"/>
</dbReference>
<dbReference type="InterPro" id="IPR013083">
    <property type="entry name" value="Znf_RING/FYVE/PHD"/>
</dbReference>
<evidence type="ECO:0000256" key="8">
    <source>
        <dbReference type="ARBA" id="ARBA00022833"/>
    </source>
</evidence>
<comment type="pathway">
    <text evidence="2">Protein modification; protein ubiquitination.</text>
</comment>
<dbReference type="Pfam" id="PF13920">
    <property type="entry name" value="zf-C3HC4_3"/>
    <property type="match status" value="2"/>
</dbReference>
<dbReference type="AlphaFoldDB" id="A0A6P8GZX4"/>
<evidence type="ECO:0000256" key="3">
    <source>
        <dbReference type="ARBA" id="ARBA00022490"/>
    </source>
</evidence>
<keyword evidence="4" id="KW-0479">Metal-binding</keyword>
<evidence type="ECO:0000256" key="9">
    <source>
        <dbReference type="ARBA" id="ARBA00022976"/>
    </source>
</evidence>
<feature type="region of interest" description="Disordered" evidence="11">
    <location>
        <begin position="289"/>
        <end position="474"/>
    </location>
</feature>
<evidence type="ECO:0000313" key="15">
    <source>
        <dbReference type="Proteomes" id="UP000515163"/>
    </source>
</evidence>
<proteinExistence type="predicted"/>
<keyword evidence="9" id="KW-0914">Notch signaling pathway</keyword>
<dbReference type="GO" id="GO:0016567">
    <property type="term" value="P:protein ubiquitination"/>
    <property type="evidence" value="ECO:0007669"/>
    <property type="project" value="UniProtKB-UniPathway"/>
</dbReference>
<evidence type="ECO:0000256" key="6">
    <source>
        <dbReference type="ARBA" id="ARBA00022771"/>
    </source>
</evidence>
<dbReference type="SMART" id="SM00291">
    <property type="entry name" value="ZnF_ZZ"/>
    <property type="match status" value="1"/>
</dbReference>
<evidence type="ECO:0000256" key="4">
    <source>
        <dbReference type="ARBA" id="ARBA00022723"/>
    </source>
</evidence>
<evidence type="ECO:0000259" key="12">
    <source>
        <dbReference type="PROSITE" id="PS50089"/>
    </source>
</evidence>
<feature type="domain" description="RING-type" evidence="12">
    <location>
        <begin position="510"/>
        <end position="547"/>
    </location>
</feature>
<dbReference type="PROSITE" id="PS01357">
    <property type="entry name" value="ZF_ZZ_1"/>
    <property type="match status" value="1"/>
</dbReference>
<dbReference type="PROSITE" id="PS50135">
    <property type="entry name" value="ZF_ZZ_2"/>
    <property type="match status" value="1"/>
</dbReference>
<keyword evidence="3" id="KW-0963">Cytoplasm</keyword>
<dbReference type="Proteomes" id="UP000515163">
    <property type="component" value="Unplaced"/>
</dbReference>
<dbReference type="InterPro" id="IPR001841">
    <property type="entry name" value="Znf_RING"/>
</dbReference>
<evidence type="ECO:0000313" key="16">
    <source>
        <dbReference type="RefSeq" id="XP_031548666.1"/>
    </source>
</evidence>
<dbReference type="Pfam" id="PF06701">
    <property type="entry name" value="MIB_HERC2"/>
    <property type="match status" value="1"/>
</dbReference>
<gene>
    <name evidence="16" type="primary">LOC116286330</name>
</gene>
<dbReference type="UniPathway" id="UPA00143"/>
<feature type="domain" description="RING-type" evidence="12">
    <location>
        <begin position="592"/>
        <end position="629"/>
    </location>
</feature>
<dbReference type="InterPro" id="IPR037252">
    <property type="entry name" value="Mib_Herc2_sf"/>
</dbReference>
<evidence type="ECO:0000256" key="7">
    <source>
        <dbReference type="ARBA" id="ARBA00022786"/>
    </source>
</evidence>
<dbReference type="SUPFAM" id="SSF159034">
    <property type="entry name" value="Mib/herc2 domain-like"/>
    <property type="match status" value="2"/>
</dbReference>
<dbReference type="Gene3D" id="3.30.40.10">
    <property type="entry name" value="Zinc/RING finger domain, C3HC4 (zinc finger)"/>
    <property type="match status" value="2"/>
</dbReference>
<evidence type="ECO:0000259" key="14">
    <source>
        <dbReference type="PROSITE" id="PS51416"/>
    </source>
</evidence>
<dbReference type="SUPFAM" id="SSF57850">
    <property type="entry name" value="RING/U-box"/>
    <property type="match status" value="2"/>
</dbReference>
<dbReference type="PROSITE" id="PS51416">
    <property type="entry name" value="MIB_HERC2"/>
    <property type="match status" value="2"/>
</dbReference>
<accession>A0A6P8GZX4</accession>
<dbReference type="InterPro" id="IPR000433">
    <property type="entry name" value="Znf_ZZ"/>
</dbReference>
<keyword evidence="15" id="KW-1185">Reference proteome</keyword>
<dbReference type="InterPro" id="IPR043145">
    <property type="entry name" value="Znf_ZZ_sf"/>
</dbReference>
<sequence length="639" mass="71008">MLVGSRVVRGPDWEFEEEEEDQDGGEGFVGTITSTQNFQDGSPLPKGKVLVYWDTGYQGCYRAGLDGCYDLRILDSAPSGIDFSSHSCNECNQAGISGMRWQCAVCPNYSLCTLCYMKDVHDMNHSFMRFDVSNDSANGVDVGQRFGCLKIQAKGIFPGAIVKTGNDWTSESLRNGKVLELASWEGIPRSAAIVDWENFCELHLRVGHKGKVDLELVTSSLGPLYYKDHLPSVSLDDMNSLKKKQFSTSSEKQAQHKMVDLELVTPSLGPLYCKDHLPSVSLDDMNSLEKKQFSTSSEKQAQHKMESSVQSNQNAEDQQKELQHEVIKRLQKGEQSDNTTSAIKSPPPRTLPKPSRQRLPNNNSSNSNVVEQSEAKDDQPTTEPIKKVKDIVNRMSQADLNKGDSGGRTPVQSRAPAPPKPAIRADPSDANTLPKTSKKTYPAPPPPRPRSAILAGSVNISPEPKKKEAKVAPSRTNVASLAASLGNKIQLDPTRGRMQTKKPPARDIICTYCDEKASKVFFEPCGHFVDKVCFGCARKYKRCHECNQPIDKKSTSDGSQLPELDDEMDTYNKEKLKELERKLDEAKRELECPICMDERCNVLFGCGHKTCMECSDLIGQGNNQCPICKQLITERKRMF</sequence>
<dbReference type="Gene3D" id="2.30.30.40">
    <property type="entry name" value="SH3 Domains"/>
    <property type="match status" value="2"/>
</dbReference>
<dbReference type="GeneID" id="116286330"/>
<name>A0A6P8GZX4_ACTTE</name>
<dbReference type="SMART" id="SM00184">
    <property type="entry name" value="RING"/>
    <property type="match status" value="2"/>
</dbReference>
<comment type="subcellular location">
    <subcellularLocation>
        <location evidence="1">Cytoplasm</location>
    </subcellularLocation>
</comment>
<feature type="compositionally biased region" description="Basic and acidic residues" evidence="11">
    <location>
        <begin position="317"/>
        <end position="335"/>
    </location>
</feature>
<keyword evidence="7" id="KW-0833">Ubl conjugation pathway</keyword>
<dbReference type="OrthoDB" id="2122982at2759"/>
<feature type="domain" description="ZZ-type" evidence="13">
    <location>
        <begin position="83"/>
        <end position="135"/>
    </location>
</feature>
<dbReference type="GO" id="GO:0004842">
    <property type="term" value="F:ubiquitin-protein transferase activity"/>
    <property type="evidence" value="ECO:0007669"/>
    <property type="project" value="InterPro"/>
</dbReference>
<dbReference type="GO" id="GO:0007219">
    <property type="term" value="P:Notch signaling pathway"/>
    <property type="evidence" value="ECO:0007669"/>
    <property type="project" value="UniProtKB-KW"/>
</dbReference>